<dbReference type="GeneID" id="27334437"/>
<evidence type="ECO:0000256" key="5">
    <source>
        <dbReference type="ARBA" id="ARBA00022525"/>
    </source>
</evidence>
<feature type="chain" id="PRO_5002254266" description="chitinase" evidence="13">
    <location>
        <begin position="25"/>
        <end position="659"/>
    </location>
</feature>
<dbReference type="EC" id="3.2.1.14" evidence="4"/>
<dbReference type="SUPFAM" id="SSF54556">
    <property type="entry name" value="Chitinase insertion domain"/>
    <property type="match status" value="1"/>
</dbReference>
<evidence type="ECO:0000313" key="16">
    <source>
        <dbReference type="Proteomes" id="UP000053328"/>
    </source>
</evidence>
<dbReference type="Gene3D" id="3.10.50.10">
    <property type="match status" value="1"/>
</dbReference>
<dbReference type="GO" id="GO:0008843">
    <property type="term" value="F:endochitinase activity"/>
    <property type="evidence" value="ECO:0007669"/>
    <property type="project" value="UniProtKB-EC"/>
</dbReference>
<dbReference type="InterPro" id="IPR001579">
    <property type="entry name" value="Glyco_hydro_18_chit_AS"/>
</dbReference>
<evidence type="ECO:0000256" key="8">
    <source>
        <dbReference type="ARBA" id="ARBA00023277"/>
    </source>
</evidence>
<name>A0A0D2B7D5_9EURO</name>
<dbReference type="InterPro" id="IPR029070">
    <property type="entry name" value="Chitinase_insertion_sf"/>
</dbReference>
<dbReference type="Proteomes" id="UP000053328">
    <property type="component" value="Unassembled WGS sequence"/>
</dbReference>
<dbReference type="InterPro" id="IPR017853">
    <property type="entry name" value="GH"/>
</dbReference>
<dbReference type="PANTHER" id="PTHR11177:SF317">
    <property type="entry name" value="CHITINASE 12-RELATED"/>
    <property type="match status" value="1"/>
</dbReference>
<reference evidence="15 16" key="1">
    <citation type="submission" date="2015-01" db="EMBL/GenBank/DDBJ databases">
        <title>The Genome Sequence of Exophiala spinifera CBS89968.</title>
        <authorList>
            <consortium name="The Broad Institute Genomics Platform"/>
            <person name="Cuomo C."/>
            <person name="de Hoog S."/>
            <person name="Gorbushina A."/>
            <person name="Stielow B."/>
            <person name="Teixiera M."/>
            <person name="Abouelleil A."/>
            <person name="Chapman S.B."/>
            <person name="Priest M."/>
            <person name="Young S.K."/>
            <person name="Wortman J."/>
            <person name="Nusbaum C."/>
            <person name="Birren B."/>
        </authorList>
    </citation>
    <scope>NUCLEOTIDE SEQUENCE [LARGE SCALE GENOMIC DNA]</scope>
    <source>
        <strain evidence="15 16">CBS 89968</strain>
    </source>
</reference>
<sequence>MRTNSIYAAVVAALFAALSSASSAATDGTEEECQITTDLVYDWDHVYFGQEAVPGPDNGIPWTMPAPPGINPMPGHATDGGDDSKPKTQSVSDDETITLTTTWTEPCSTGFTTMTTTLTTTHCGCTETPVPTISMKIVTITPLPGWPFSELVTCTIPVPPTTSAYTGTSSSSRHPWTTGTHSTPYGSSSSSVAPPSSHGWPSSSSSGHPVSTSSGATTSSSSSVGPISGSTSTSTTPSSASTITSIPSSLSSSTSTTSTSYAPEPTGVRNVAYYVNWAIYARNFTVQDLQTQFLTHILYAFAKVDAASGTVLLSDTWADTDKPWPGDDTTAPGPNLFGNLKQLYLRKKQNRNLKTLLSIGGWSFSPSFASAASTEQGRQNFANSAVALVQDLGFDGIDIDWEYPSDATQAANFVSLLKTLRAALDASSTKNNQTRFLISVAVSAGADKYNVLDVPGMDTSLDFWNLMAYDFIVSDYNVTAFQDNLYPSIAHPLSTPFNANDAVDAYLDKGVDRSRLVLGMPLYGRSFLNSTGPGSPCLPDPNGSWEPGVWDYKVLPKAGASEFFDPRAIASYSFDNATGNFITYDTLETVRLYKAGYVLNKGLGGGMWWETSADRPIGQGSLIETFAREFIPLDVMQVVENELSYPESKYANLKAGMEE</sequence>
<feature type="region of interest" description="Disordered" evidence="12">
    <location>
        <begin position="68"/>
        <end position="93"/>
    </location>
</feature>
<dbReference type="PANTHER" id="PTHR11177">
    <property type="entry name" value="CHITINASE"/>
    <property type="match status" value="1"/>
</dbReference>
<dbReference type="InterPro" id="IPR050314">
    <property type="entry name" value="Glycosyl_Hydrlase_18"/>
</dbReference>
<dbReference type="GO" id="GO:0006032">
    <property type="term" value="P:chitin catabolic process"/>
    <property type="evidence" value="ECO:0007669"/>
    <property type="project" value="UniProtKB-KW"/>
</dbReference>
<proteinExistence type="inferred from homology"/>
<dbReference type="GO" id="GO:0008061">
    <property type="term" value="F:chitin binding"/>
    <property type="evidence" value="ECO:0007669"/>
    <property type="project" value="InterPro"/>
</dbReference>
<feature type="domain" description="GH18" evidence="14">
    <location>
        <begin position="268"/>
        <end position="633"/>
    </location>
</feature>
<dbReference type="RefSeq" id="XP_016234786.1">
    <property type="nucleotide sequence ID" value="XM_016381684.1"/>
</dbReference>
<keyword evidence="7" id="KW-0146">Chitin degradation</keyword>
<dbReference type="HOGENOM" id="CLU_002833_1_3_1"/>
<keyword evidence="8" id="KW-0119">Carbohydrate metabolism</keyword>
<dbReference type="InterPro" id="IPR001223">
    <property type="entry name" value="Glyco_hydro18_cat"/>
</dbReference>
<gene>
    <name evidence="15" type="ORF">PV08_07354</name>
</gene>
<dbReference type="InterPro" id="IPR011583">
    <property type="entry name" value="Chitinase_II/V-like_cat"/>
</dbReference>
<keyword evidence="10" id="KW-0624">Polysaccharide degradation</keyword>
<dbReference type="VEuPathDB" id="FungiDB:PV08_07354"/>
<dbReference type="FunFam" id="3.20.20.80:FF:000075">
    <property type="entry name" value="Sporulation-specific chitinase"/>
    <property type="match status" value="1"/>
</dbReference>
<comment type="catalytic activity">
    <reaction evidence="1">
        <text>Random endo-hydrolysis of N-acetyl-beta-D-glucosaminide (1-&gt;4)-beta-linkages in chitin and chitodextrins.</text>
        <dbReference type="EC" id="3.2.1.14"/>
    </reaction>
</comment>
<dbReference type="SMART" id="SM00636">
    <property type="entry name" value="Glyco_18"/>
    <property type="match status" value="1"/>
</dbReference>
<evidence type="ECO:0000256" key="9">
    <source>
        <dbReference type="ARBA" id="ARBA00023295"/>
    </source>
</evidence>
<dbReference type="EMBL" id="KN847496">
    <property type="protein sequence ID" value="KIW14570.1"/>
    <property type="molecule type" value="Genomic_DNA"/>
</dbReference>
<evidence type="ECO:0000256" key="10">
    <source>
        <dbReference type="ARBA" id="ARBA00023326"/>
    </source>
</evidence>
<evidence type="ECO:0000256" key="6">
    <source>
        <dbReference type="ARBA" id="ARBA00022801"/>
    </source>
</evidence>
<keyword evidence="9 11" id="KW-0326">Glycosidase</keyword>
<dbReference type="Pfam" id="PF00704">
    <property type="entry name" value="Glyco_hydro_18"/>
    <property type="match status" value="1"/>
</dbReference>
<dbReference type="OrthoDB" id="76388at2759"/>
<evidence type="ECO:0000256" key="1">
    <source>
        <dbReference type="ARBA" id="ARBA00000822"/>
    </source>
</evidence>
<feature type="region of interest" description="Disordered" evidence="12">
    <location>
        <begin position="160"/>
        <end position="262"/>
    </location>
</feature>
<organism evidence="15 16">
    <name type="scientific">Exophiala spinifera</name>
    <dbReference type="NCBI Taxonomy" id="91928"/>
    <lineage>
        <taxon>Eukaryota</taxon>
        <taxon>Fungi</taxon>
        <taxon>Dikarya</taxon>
        <taxon>Ascomycota</taxon>
        <taxon>Pezizomycotina</taxon>
        <taxon>Eurotiomycetes</taxon>
        <taxon>Chaetothyriomycetidae</taxon>
        <taxon>Chaetothyriales</taxon>
        <taxon>Herpotrichiellaceae</taxon>
        <taxon>Exophiala</taxon>
    </lineage>
</organism>
<dbReference type="PROSITE" id="PS51910">
    <property type="entry name" value="GH18_2"/>
    <property type="match status" value="1"/>
</dbReference>
<keyword evidence="6 11" id="KW-0378">Hydrolase</keyword>
<evidence type="ECO:0000256" key="11">
    <source>
        <dbReference type="RuleBase" id="RU000489"/>
    </source>
</evidence>
<keyword evidence="13" id="KW-0732">Signal</keyword>
<evidence type="ECO:0000256" key="4">
    <source>
        <dbReference type="ARBA" id="ARBA00012729"/>
    </source>
</evidence>
<dbReference type="GO" id="GO:0005576">
    <property type="term" value="C:extracellular region"/>
    <property type="evidence" value="ECO:0007669"/>
    <property type="project" value="UniProtKB-SubCell"/>
</dbReference>
<feature type="signal peptide" evidence="13">
    <location>
        <begin position="1"/>
        <end position="24"/>
    </location>
</feature>
<evidence type="ECO:0000256" key="7">
    <source>
        <dbReference type="ARBA" id="ARBA00023024"/>
    </source>
</evidence>
<keyword evidence="16" id="KW-1185">Reference proteome</keyword>
<evidence type="ECO:0000259" key="14">
    <source>
        <dbReference type="PROSITE" id="PS51910"/>
    </source>
</evidence>
<feature type="compositionally biased region" description="Low complexity" evidence="12">
    <location>
        <begin position="161"/>
        <end position="260"/>
    </location>
</feature>
<dbReference type="PROSITE" id="PS01095">
    <property type="entry name" value="GH18_1"/>
    <property type="match status" value="1"/>
</dbReference>
<protein>
    <recommendedName>
        <fullName evidence="4">chitinase</fullName>
        <ecNumber evidence="4">3.2.1.14</ecNumber>
    </recommendedName>
</protein>
<evidence type="ECO:0000256" key="3">
    <source>
        <dbReference type="ARBA" id="ARBA00008682"/>
    </source>
</evidence>
<dbReference type="Gene3D" id="3.20.20.80">
    <property type="entry name" value="Glycosidases"/>
    <property type="match status" value="1"/>
</dbReference>
<keyword evidence="5" id="KW-0964">Secreted</keyword>
<dbReference type="AlphaFoldDB" id="A0A0D2B7D5"/>
<comment type="subcellular location">
    <subcellularLocation>
        <location evidence="2">Secreted</location>
    </subcellularLocation>
</comment>
<dbReference type="STRING" id="91928.A0A0D2B7D5"/>
<accession>A0A0D2B7D5</accession>
<evidence type="ECO:0000256" key="12">
    <source>
        <dbReference type="SAM" id="MobiDB-lite"/>
    </source>
</evidence>
<dbReference type="SUPFAM" id="SSF51445">
    <property type="entry name" value="(Trans)glycosidases"/>
    <property type="match status" value="1"/>
</dbReference>
<evidence type="ECO:0000256" key="2">
    <source>
        <dbReference type="ARBA" id="ARBA00004613"/>
    </source>
</evidence>
<evidence type="ECO:0000256" key="13">
    <source>
        <dbReference type="SAM" id="SignalP"/>
    </source>
</evidence>
<dbReference type="GO" id="GO:0000272">
    <property type="term" value="P:polysaccharide catabolic process"/>
    <property type="evidence" value="ECO:0007669"/>
    <property type="project" value="UniProtKB-KW"/>
</dbReference>
<comment type="similarity">
    <text evidence="3">Belongs to the glycosyl hydrolase 18 family. Chitinase class V subfamily.</text>
</comment>
<evidence type="ECO:0000313" key="15">
    <source>
        <dbReference type="EMBL" id="KIW14570.1"/>
    </source>
</evidence>
<dbReference type="CDD" id="cd06548">
    <property type="entry name" value="GH18_chitinase"/>
    <property type="match status" value="1"/>
</dbReference>